<dbReference type="NCBIfam" id="TIGR00631">
    <property type="entry name" value="uvrb"/>
    <property type="match status" value="1"/>
</dbReference>
<feature type="binding site" evidence="12">
    <location>
        <begin position="37"/>
        <end position="44"/>
    </location>
    <ligand>
        <name>ATP</name>
        <dbReference type="ChEBI" id="CHEBI:30616"/>
    </ligand>
</feature>
<dbReference type="GO" id="GO:0009381">
    <property type="term" value="F:excinuclease ABC activity"/>
    <property type="evidence" value="ECO:0007669"/>
    <property type="project" value="UniProtKB-UniRule"/>
</dbReference>
<evidence type="ECO:0000256" key="8">
    <source>
        <dbReference type="ARBA" id="ARBA00022881"/>
    </source>
</evidence>
<proteinExistence type="inferred from homology"/>
<feature type="domain" description="UVR" evidence="14">
    <location>
        <begin position="613"/>
        <end position="648"/>
    </location>
</feature>
<evidence type="ECO:0000256" key="12">
    <source>
        <dbReference type="HAMAP-Rule" id="MF_00204"/>
    </source>
</evidence>
<evidence type="ECO:0000313" key="18">
    <source>
        <dbReference type="Proteomes" id="UP000266287"/>
    </source>
</evidence>
<dbReference type="Pfam" id="PF02151">
    <property type="entry name" value="UVR"/>
    <property type="match status" value="1"/>
</dbReference>
<dbReference type="AlphaFoldDB" id="A0A399FWN4"/>
<dbReference type="InterPro" id="IPR041471">
    <property type="entry name" value="UvrB_inter"/>
</dbReference>
<dbReference type="EMBL" id="NDHY01000004">
    <property type="protein sequence ID" value="RII00437.1"/>
    <property type="molecule type" value="Genomic_DNA"/>
</dbReference>
<keyword evidence="8 12" id="KW-0267">Excision nuclease</keyword>
<dbReference type="SUPFAM" id="SSF52540">
    <property type="entry name" value="P-loop containing nucleoside triphosphate hydrolases"/>
    <property type="match status" value="2"/>
</dbReference>
<keyword evidence="3 12" id="KW-0963">Cytoplasm</keyword>
<evidence type="ECO:0000256" key="7">
    <source>
        <dbReference type="ARBA" id="ARBA00022840"/>
    </source>
</evidence>
<keyword evidence="5 12" id="KW-0227">DNA damage</keyword>
<gene>
    <name evidence="12 17" type="primary">uvrB</name>
    <name evidence="17" type="ORF">B9J77_02845</name>
</gene>
<evidence type="ECO:0000259" key="16">
    <source>
        <dbReference type="PROSITE" id="PS51194"/>
    </source>
</evidence>
<dbReference type="SMART" id="SM00490">
    <property type="entry name" value="HELICc"/>
    <property type="match status" value="1"/>
</dbReference>
<feature type="domain" description="Helicase ATP-binding" evidence="15">
    <location>
        <begin position="24"/>
        <end position="183"/>
    </location>
</feature>
<dbReference type="InterPro" id="IPR036876">
    <property type="entry name" value="UVR_dom_sf"/>
</dbReference>
<comment type="caution">
    <text evidence="17">The sequence shown here is derived from an EMBL/GenBank/DDBJ whole genome shotgun (WGS) entry which is preliminary data.</text>
</comment>
<comment type="domain">
    <text evidence="12">The beta-hairpin motif is involved in DNA binding.</text>
</comment>
<dbReference type="PROSITE" id="PS51192">
    <property type="entry name" value="HELICASE_ATP_BIND_1"/>
    <property type="match status" value="1"/>
</dbReference>
<dbReference type="PANTHER" id="PTHR24029:SF0">
    <property type="entry name" value="UVRABC SYSTEM PROTEIN B"/>
    <property type="match status" value="1"/>
</dbReference>
<dbReference type="SMART" id="SM00487">
    <property type="entry name" value="DEXDc"/>
    <property type="match status" value="1"/>
</dbReference>
<dbReference type="Pfam" id="PF17757">
    <property type="entry name" value="UvrB_inter"/>
    <property type="match status" value="1"/>
</dbReference>
<feature type="short sequence motif" description="Beta-hairpin" evidence="12">
    <location>
        <begin position="90"/>
        <end position="113"/>
    </location>
</feature>
<dbReference type="InterPro" id="IPR001943">
    <property type="entry name" value="UVR_dom"/>
</dbReference>
<dbReference type="InterPro" id="IPR006935">
    <property type="entry name" value="Helicase/UvrB_N"/>
</dbReference>
<name>A0A399FWN4_UNCN2</name>
<organism evidence="17 18">
    <name type="scientific">candidate division NPL-UPA2 bacterium Unc8</name>
    <dbReference type="NCBI Taxonomy" id="1980939"/>
    <lineage>
        <taxon>Bacteria</taxon>
    </lineage>
</organism>
<accession>A0A399FWN4</accession>
<evidence type="ECO:0000259" key="14">
    <source>
        <dbReference type="PROSITE" id="PS50151"/>
    </source>
</evidence>
<protein>
    <recommendedName>
        <fullName evidence="11 12">UvrABC system protein B</fullName>
        <shortName evidence="12">Protein UvrB</shortName>
    </recommendedName>
    <alternativeName>
        <fullName evidence="12">Excinuclease ABC subunit B</fullName>
    </alternativeName>
</protein>
<keyword evidence="4 12" id="KW-0547">Nucleotide-binding</keyword>
<dbReference type="InterPro" id="IPR001650">
    <property type="entry name" value="Helicase_C-like"/>
</dbReference>
<dbReference type="InterPro" id="IPR024759">
    <property type="entry name" value="UvrB_YAD/RRR_dom"/>
</dbReference>
<dbReference type="CDD" id="cd18790">
    <property type="entry name" value="SF2_C_UvrB"/>
    <property type="match status" value="1"/>
</dbReference>
<dbReference type="GO" id="GO:0005737">
    <property type="term" value="C:cytoplasm"/>
    <property type="evidence" value="ECO:0007669"/>
    <property type="project" value="UniProtKB-SubCell"/>
</dbReference>
<dbReference type="Gene3D" id="4.10.860.10">
    <property type="entry name" value="UVR domain"/>
    <property type="match status" value="1"/>
</dbReference>
<evidence type="ECO:0000256" key="11">
    <source>
        <dbReference type="ARBA" id="ARBA00029504"/>
    </source>
</evidence>
<evidence type="ECO:0000256" key="6">
    <source>
        <dbReference type="ARBA" id="ARBA00022769"/>
    </source>
</evidence>
<sequence length="648" mass="74860">MIFHLKSPYKPVSDQPSAIYFLSDGIKKNIRYQTLLGATGTGKTFTIANVISNIDKPVLVISHNKTLAAQLYREFKDFFPSNAVEYFISYYDYYQPEAYIPQTDTYIEKDATINEEIDRLRLKATSSLITRRDVIVVASVSCIYNLGEPSEYEGAHLNISVGQTIPMEDILKEFVSLRYNRDETGFKRGIFRVRGDVVEIFPSYEETPFRIEFFGNRIKKISLIKTDGAFVSNLEKLFLYPAKHFVVSQNRFQDALDSIREELKKRVKELLSAGKEMEANRLKTRTEFDIQMLEEAGVCNGIENYSRHFSRRPAGSRSYALLDYFPKDFLTIIDESHVTIPQIRGMYNADKSRKQTLVDFGFRLPSCMDNRPLKFEEWDMLTPQCIFMSATPGGYELTKSLDRIIEQIIRPTGLVDPKIEVRPIKGQIDDIIKECKNRIKKEQRVLITTLTKKMAEELSRYLEEMGIKARYIHSDLNAFERVGILKDLRLRNIDVLVGVNLLREGLDLPEVSLVAVFDADKEGFLRSKTSLIQVSGRAARNIDGSVILYADTITDSMKEASKESERRRVVQIRYNKQHNIKPKTIQKAVKNYLDTYEKNQISKVTDNIAYYKEKNIQKLEAEMKRTARELNFEKAALIRDRIKQLKKV</sequence>
<comment type="subunit">
    <text evidence="10 12 13">Forms a heterotetramer with UvrA during the search for lesions. Interacts with UvrC in an incision complex.</text>
</comment>
<evidence type="ECO:0000256" key="5">
    <source>
        <dbReference type="ARBA" id="ARBA00022763"/>
    </source>
</evidence>
<reference evidence="17 18" key="1">
    <citation type="submission" date="2018-08" db="EMBL/GenBank/DDBJ databases">
        <title>Draft genome of candidate division NPL-UPA2 bacterium Unc8 that adapted to ultra-basic serpentinizing groundwater.</title>
        <authorList>
            <person name="Ishii S."/>
            <person name="Suzuki S."/>
            <person name="Nealson K.H."/>
        </authorList>
    </citation>
    <scope>NUCLEOTIDE SEQUENCE [LARGE SCALE GENOMIC DNA]</scope>
    <source>
        <strain evidence="17">Unc8</strain>
    </source>
</reference>
<dbReference type="InterPro" id="IPR004807">
    <property type="entry name" value="UvrB"/>
</dbReference>
<dbReference type="GO" id="GO:0006289">
    <property type="term" value="P:nucleotide-excision repair"/>
    <property type="evidence" value="ECO:0007669"/>
    <property type="project" value="UniProtKB-UniRule"/>
</dbReference>
<dbReference type="PANTHER" id="PTHR24029">
    <property type="entry name" value="UVRABC SYSTEM PROTEIN B"/>
    <property type="match status" value="1"/>
</dbReference>
<evidence type="ECO:0000256" key="1">
    <source>
        <dbReference type="ARBA" id="ARBA00004496"/>
    </source>
</evidence>
<keyword evidence="6 12" id="KW-0228">DNA excision</keyword>
<dbReference type="GO" id="GO:0009432">
    <property type="term" value="P:SOS response"/>
    <property type="evidence" value="ECO:0007669"/>
    <property type="project" value="UniProtKB-UniRule"/>
</dbReference>
<evidence type="ECO:0000313" key="17">
    <source>
        <dbReference type="EMBL" id="RII00437.1"/>
    </source>
</evidence>
<dbReference type="Proteomes" id="UP000266287">
    <property type="component" value="Unassembled WGS sequence"/>
</dbReference>
<evidence type="ECO:0000256" key="2">
    <source>
        <dbReference type="ARBA" id="ARBA00008533"/>
    </source>
</evidence>
<dbReference type="Pfam" id="PF04851">
    <property type="entry name" value="ResIII"/>
    <property type="match status" value="1"/>
</dbReference>
<evidence type="ECO:0000259" key="15">
    <source>
        <dbReference type="PROSITE" id="PS51192"/>
    </source>
</evidence>
<dbReference type="GO" id="GO:0009380">
    <property type="term" value="C:excinuclease repair complex"/>
    <property type="evidence" value="ECO:0007669"/>
    <property type="project" value="InterPro"/>
</dbReference>
<dbReference type="SUPFAM" id="SSF46600">
    <property type="entry name" value="C-terminal UvrC-binding domain of UvrB"/>
    <property type="match status" value="1"/>
</dbReference>
<comment type="function">
    <text evidence="12">The UvrABC repair system catalyzes the recognition and processing of DNA lesions. A damage recognition complex composed of 2 UvrA and 2 UvrB subunits scans DNA for abnormalities. Upon binding of the UvrA(2)B(2) complex to a putative damaged site, the DNA wraps around one UvrB monomer. DNA wrap is dependent on ATP binding by UvrB and probably causes local melting of the DNA helix, facilitating insertion of UvrB beta-hairpin between the DNA strands. Then UvrB probes one DNA strand for the presence of a lesion. If a lesion is found the UvrA subunits dissociate and the UvrB-DNA preincision complex is formed. This complex is subsequently bound by UvrC and the second UvrB is released. If no lesion is found, the DNA wraps around the other UvrB subunit that will check the other stand for damage.</text>
</comment>
<feature type="domain" description="Helicase C-terminal" evidence="16">
    <location>
        <begin position="427"/>
        <end position="593"/>
    </location>
</feature>
<evidence type="ECO:0000256" key="9">
    <source>
        <dbReference type="ARBA" id="ARBA00023204"/>
    </source>
</evidence>
<dbReference type="CDD" id="cd17916">
    <property type="entry name" value="DEXHc_UvrB"/>
    <property type="match status" value="1"/>
</dbReference>
<dbReference type="GO" id="GO:0005524">
    <property type="term" value="F:ATP binding"/>
    <property type="evidence" value="ECO:0007669"/>
    <property type="project" value="UniProtKB-UniRule"/>
</dbReference>
<dbReference type="PROSITE" id="PS51194">
    <property type="entry name" value="HELICASE_CTER"/>
    <property type="match status" value="1"/>
</dbReference>
<dbReference type="GO" id="GO:0016887">
    <property type="term" value="F:ATP hydrolysis activity"/>
    <property type="evidence" value="ECO:0007669"/>
    <property type="project" value="InterPro"/>
</dbReference>
<dbReference type="GO" id="GO:0003677">
    <property type="term" value="F:DNA binding"/>
    <property type="evidence" value="ECO:0007669"/>
    <property type="project" value="UniProtKB-UniRule"/>
</dbReference>
<evidence type="ECO:0000256" key="13">
    <source>
        <dbReference type="RuleBase" id="RU003587"/>
    </source>
</evidence>
<dbReference type="InterPro" id="IPR027417">
    <property type="entry name" value="P-loop_NTPase"/>
</dbReference>
<comment type="subcellular location">
    <subcellularLocation>
        <location evidence="1 12 13">Cytoplasm</location>
    </subcellularLocation>
</comment>
<keyword evidence="7 12" id="KW-0067">ATP-binding</keyword>
<keyword evidence="12 13" id="KW-0742">SOS response</keyword>
<keyword evidence="9 12" id="KW-0234">DNA repair</keyword>
<dbReference type="PROSITE" id="PS50151">
    <property type="entry name" value="UVR"/>
    <property type="match status" value="1"/>
</dbReference>
<evidence type="ECO:0000256" key="10">
    <source>
        <dbReference type="ARBA" id="ARBA00026033"/>
    </source>
</evidence>
<evidence type="ECO:0000256" key="4">
    <source>
        <dbReference type="ARBA" id="ARBA00022741"/>
    </source>
</evidence>
<dbReference type="HAMAP" id="MF_00204">
    <property type="entry name" value="UvrB"/>
    <property type="match status" value="1"/>
</dbReference>
<dbReference type="InterPro" id="IPR014001">
    <property type="entry name" value="Helicase_ATP-bd"/>
</dbReference>
<dbReference type="Gene3D" id="3.40.50.300">
    <property type="entry name" value="P-loop containing nucleotide triphosphate hydrolases"/>
    <property type="match status" value="3"/>
</dbReference>
<comment type="similarity">
    <text evidence="2 12 13">Belongs to the UvrB family.</text>
</comment>
<dbReference type="NCBIfam" id="NF003673">
    <property type="entry name" value="PRK05298.1"/>
    <property type="match status" value="1"/>
</dbReference>
<dbReference type="Pfam" id="PF00271">
    <property type="entry name" value="Helicase_C"/>
    <property type="match status" value="1"/>
</dbReference>
<evidence type="ECO:0000256" key="3">
    <source>
        <dbReference type="ARBA" id="ARBA00022490"/>
    </source>
</evidence>
<dbReference type="Pfam" id="PF12344">
    <property type="entry name" value="UvrB"/>
    <property type="match status" value="1"/>
</dbReference>